<evidence type="ECO:0000256" key="1">
    <source>
        <dbReference type="SAM" id="MobiDB-lite"/>
    </source>
</evidence>
<dbReference type="EMBL" id="OU898281">
    <property type="protein sequence ID" value="CAG9836482.1"/>
    <property type="molecule type" value="Genomic_DNA"/>
</dbReference>
<gene>
    <name evidence="2" type="ORF">DIABBA_LOCUS9568</name>
</gene>
<accession>A0A9N9T646</accession>
<feature type="compositionally biased region" description="Low complexity" evidence="1">
    <location>
        <begin position="40"/>
        <end position="64"/>
    </location>
</feature>
<proteinExistence type="predicted"/>
<sequence length="96" mass="10615">MPSTSLLRIGLLTERKDKLQISDFVSDNYDDSIKYPNYESDSTSSSLSSSSISSDNSNSSSSYSPGYNGFLSNSHNVRCGLSTRKYNISKHSSTRR</sequence>
<organism evidence="2 3">
    <name type="scientific">Diabrotica balteata</name>
    <name type="common">Banded cucumber beetle</name>
    <dbReference type="NCBI Taxonomy" id="107213"/>
    <lineage>
        <taxon>Eukaryota</taxon>
        <taxon>Metazoa</taxon>
        <taxon>Ecdysozoa</taxon>
        <taxon>Arthropoda</taxon>
        <taxon>Hexapoda</taxon>
        <taxon>Insecta</taxon>
        <taxon>Pterygota</taxon>
        <taxon>Neoptera</taxon>
        <taxon>Endopterygota</taxon>
        <taxon>Coleoptera</taxon>
        <taxon>Polyphaga</taxon>
        <taxon>Cucujiformia</taxon>
        <taxon>Chrysomeloidea</taxon>
        <taxon>Chrysomelidae</taxon>
        <taxon>Galerucinae</taxon>
        <taxon>Diabroticina</taxon>
        <taxon>Diabroticites</taxon>
        <taxon>Diabrotica</taxon>
    </lineage>
</organism>
<evidence type="ECO:0000313" key="3">
    <source>
        <dbReference type="Proteomes" id="UP001153709"/>
    </source>
</evidence>
<name>A0A9N9T646_DIABA</name>
<keyword evidence="3" id="KW-1185">Reference proteome</keyword>
<dbReference type="AlphaFoldDB" id="A0A9N9T646"/>
<evidence type="ECO:0000313" key="2">
    <source>
        <dbReference type="EMBL" id="CAG9836482.1"/>
    </source>
</evidence>
<dbReference type="Proteomes" id="UP001153709">
    <property type="component" value="Chromosome 6"/>
</dbReference>
<reference evidence="2" key="1">
    <citation type="submission" date="2022-01" db="EMBL/GenBank/DDBJ databases">
        <authorList>
            <person name="King R."/>
        </authorList>
    </citation>
    <scope>NUCLEOTIDE SEQUENCE</scope>
</reference>
<feature type="region of interest" description="Disordered" evidence="1">
    <location>
        <begin position="28"/>
        <end position="67"/>
    </location>
</feature>
<protein>
    <submittedName>
        <fullName evidence="2">Uncharacterized protein</fullName>
    </submittedName>
</protein>